<dbReference type="RefSeq" id="WP_192776170.1">
    <property type="nucleotide sequence ID" value="NZ_BAAASY010000020.1"/>
</dbReference>
<evidence type="ECO:0000256" key="1">
    <source>
        <dbReference type="SAM" id="MobiDB-lite"/>
    </source>
</evidence>
<feature type="compositionally biased region" description="Low complexity" evidence="1">
    <location>
        <begin position="147"/>
        <end position="181"/>
    </location>
</feature>
<name>A0ABR9KGS3_9ACTN</name>
<dbReference type="Proteomes" id="UP000661607">
    <property type="component" value="Unassembled WGS sequence"/>
</dbReference>
<evidence type="ECO:0000313" key="2">
    <source>
        <dbReference type="EMBL" id="MBE1561214.1"/>
    </source>
</evidence>
<feature type="compositionally biased region" description="Basic and acidic residues" evidence="1">
    <location>
        <begin position="1"/>
        <end position="64"/>
    </location>
</feature>
<organism evidence="2 3">
    <name type="scientific">Nonomuraea africana</name>
    <dbReference type="NCBI Taxonomy" id="46171"/>
    <lineage>
        <taxon>Bacteria</taxon>
        <taxon>Bacillati</taxon>
        <taxon>Actinomycetota</taxon>
        <taxon>Actinomycetes</taxon>
        <taxon>Streptosporangiales</taxon>
        <taxon>Streptosporangiaceae</taxon>
        <taxon>Nonomuraea</taxon>
    </lineage>
</organism>
<feature type="compositionally biased region" description="Basic and acidic residues" evidence="1">
    <location>
        <begin position="95"/>
        <end position="107"/>
    </location>
</feature>
<evidence type="ECO:0000313" key="3">
    <source>
        <dbReference type="Proteomes" id="UP000661607"/>
    </source>
</evidence>
<reference evidence="2 3" key="1">
    <citation type="submission" date="2020-10" db="EMBL/GenBank/DDBJ databases">
        <title>Sequencing the genomes of 1000 actinobacteria strains.</title>
        <authorList>
            <person name="Klenk H.-P."/>
        </authorList>
    </citation>
    <scope>NUCLEOTIDE SEQUENCE [LARGE SCALE GENOMIC DNA]</scope>
    <source>
        <strain evidence="2 3">DSM 43748</strain>
    </source>
</reference>
<accession>A0ABR9KGS3</accession>
<protein>
    <submittedName>
        <fullName evidence="2">Uncharacterized protein</fullName>
    </submittedName>
</protein>
<proteinExistence type="predicted"/>
<sequence length="276" mass="31008">MDERRHVKDELQVPPQRIEDQRDDPDATDDRTDRDFQATAESRSEHGQTWEGQTRDDRIQDERIQGYQTQGDQTRDEQAREQAWQEPQQVSGAEPDARYRDPYDRTGDVLVAGVTDPGQTDPGTQPMAGPTPEPRDEQGAEATTADSTGEPTTEPGEPTTEPTEPAAETAETGEPAGSTEGQTAPAKSEHLLDQDPEQVRNRWRELQGSFVDEPRESVERADRLVEELVSTLTSRTTELRDRWKNAGEGDTEQLRLALRDYRVMLDQLLTLGSGER</sequence>
<gene>
    <name evidence="2" type="ORF">H4W81_003993</name>
</gene>
<dbReference type="EMBL" id="JADBEF010000001">
    <property type="protein sequence ID" value="MBE1561214.1"/>
    <property type="molecule type" value="Genomic_DNA"/>
</dbReference>
<feature type="compositionally biased region" description="Basic and acidic residues" evidence="1">
    <location>
        <begin position="187"/>
        <end position="201"/>
    </location>
</feature>
<feature type="region of interest" description="Disordered" evidence="1">
    <location>
        <begin position="1"/>
        <end position="201"/>
    </location>
</feature>
<comment type="caution">
    <text evidence="2">The sequence shown here is derived from an EMBL/GenBank/DDBJ whole genome shotgun (WGS) entry which is preliminary data.</text>
</comment>
<keyword evidence="3" id="KW-1185">Reference proteome</keyword>